<reference evidence="1 2" key="1">
    <citation type="submission" date="2019-08" db="EMBL/GenBank/DDBJ databases">
        <authorList>
            <person name="Luo N."/>
        </authorList>
    </citation>
    <scope>NUCLEOTIDE SEQUENCE [LARGE SCALE GENOMIC DNA]</scope>
    <source>
        <strain evidence="1 2">NCIMB 9442</strain>
    </source>
</reference>
<organism evidence="1 2">
    <name type="scientific">Nitratidesulfovibrio oxamicus</name>
    <dbReference type="NCBI Taxonomy" id="32016"/>
    <lineage>
        <taxon>Bacteria</taxon>
        <taxon>Pseudomonadati</taxon>
        <taxon>Thermodesulfobacteriota</taxon>
        <taxon>Desulfovibrionia</taxon>
        <taxon>Desulfovibrionales</taxon>
        <taxon>Desulfovibrionaceae</taxon>
        <taxon>Nitratidesulfovibrio</taxon>
    </lineage>
</organism>
<name>A0ABS0J368_9BACT</name>
<evidence type="ECO:0000313" key="2">
    <source>
        <dbReference type="Proteomes" id="UP001194469"/>
    </source>
</evidence>
<protein>
    <submittedName>
        <fullName evidence="1">Phosphate/phosphite/phosphonate ABC transporter substrate-binding protein</fullName>
    </submittedName>
</protein>
<dbReference type="Proteomes" id="UP001194469">
    <property type="component" value="Unassembled WGS sequence"/>
</dbReference>
<dbReference type="Gene3D" id="3.40.190.10">
    <property type="entry name" value="Periplasmic binding protein-like II"/>
    <property type="match status" value="2"/>
</dbReference>
<dbReference type="Pfam" id="PF12974">
    <property type="entry name" value="Phosphonate-bd"/>
    <property type="match status" value="1"/>
</dbReference>
<keyword evidence="2" id="KW-1185">Reference proteome</keyword>
<dbReference type="PANTHER" id="PTHR35841:SF1">
    <property type="entry name" value="PHOSPHONATES-BINDING PERIPLASMIC PROTEIN"/>
    <property type="match status" value="1"/>
</dbReference>
<dbReference type="CDD" id="cd01071">
    <property type="entry name" value="PBP2_PhnD_like"/>
    <property type="match status" value="1"/>
</dbReference>
<dbReference type="SUPFAM" id="SSF53850">
    <property type="entry name" value="Periplasmic binding protein-like II"/>
    <property type="match status" value="1"/>
</dbReference>
<dbReference type="RefSeq" id="WP_196608949.1">
    <property type="nucleotide sequence ID" value="NZ_VRYY01000181.1"/>
</dbReference>
<evidence type="ECO:0000313" key="1">
    <source>
        <dbReference type="EMBL" id="MBG3876877.1"/>
    </source>
</evidence>
<sequence>MRTRFLAITALVMVIAAAIQLWWDSEPVTPVDMTRRAEVKAPEAVPAITYAYLPQYSHSTSYLRHRALVEYLQKVTGLAIRQVFPDTFEAHRRMVERGEIDISFSNPMTYVLLAQSGAQAFAGIVEPSGRATFRGQIIARADNTAIRNEQDCRGKRWIAVDPYSAGGYLFVLGHFRDKGLSESDFAEIAFAPGPGGKQEKAVLGVYAGRYDIASIREGTLGILEGKVDLSALKVVANTREYPSWVYAARKGLDPDIVRRIASALFALSENDPEHERILAAAGMRGIIPTTDRDYDPCRELFSKLRLDPSKVGLE</sequence>
<accession>A0ABS0J368</accession>
<gene>
    <name evidence="1" type="ORF">FVW20_07555</name>
</gene>
<dbReference type="EMBL" id="VRYY01000181">
    <property type="protein sequence ID" value="MBG3876877.1"/>
    <property type="molecule type" value="Genomic_DNA"/>
</dbReference>
<proteinExistence type="predicted"/>
<comment type="caution">
    <text evidence="1">The sequence shown here is derived from an EMBL/GenBank/DDBJ whole genome shotgun (WGS) entry which is preliminary data.</text>
</comment>
<dbReference type="PANTHER" id="PTHR35841">
    <property type="entry name" value="PHOSPHONATES-BINDING PERIPLASMIC PROTEIN"/>
    <property type="match status" value="1"/>
</dbReference>